<evidence type="ECO:0000259" key="5">
    <source>
        <dbReference type="PROSITE" id="PS50893"/>
    </source>
</evidence>
<evidence type="ECO:0000313" key="7">
    <source>
        <dbReference type="EMBL" id="MDV2424000.1"/>
    </source>
</evidence>
<keyword evidence="3" id="KW-0547">Nucleotide-binding</keyword>
<dbReference type="InterPro" id="IPR003593">
    <property type="entry name" value="AAA+_ATPase"/>
</dbReference>
<dbReference type="CDD" id="cd03220">
    <property type="entry name" value="ABC_KpsT_Wzt"/>
    <property type="match status" value="1"/>
</dbReference>
<dbReference type="SUPFAM" id="SSF52540">
    <property type="entry name" value="P-loop containing nucleoside triphosphate hydrolases"/>
    <property type="match status" value="1"/>
</dbReference>
<keyword evidence="4 6" id="KW-0067">ATP-binding</keyword>
<dbReference type="InterPro" id="IPR015860">
    <property type="entry name" value="ABC_transpr_TagH-like"/>
</dbReference>
<dbReference type="PANTHER" id="PTHR46743">
    <property type="entry name" value="TEICHOIC ACIDS EXPORT ATP-BINDING PROTEIN TAGH"/>
    <property type="match status" value="1"/>
</dbReference>
<organism evidence="6 8">
    <name type="scientific">Corynebacterium curieae</name>
    <dbReference type="NCBI Taxonomy" id="2913500"/>
    <lineage>
        <taxon>Bacteria</taxon>
        <taxon>Bacillati</taxon>
        <taxon>Actinomycetota</taxon>
        <taxon>Actinomycetes</taxon>
        <taxon>Mycobacteriales</taxon>
        <taxon>Corynebacteriaceae</taxon>
        <taxon>Corynebacterium</taxon>
    </lineage>
</organism>
<dbReference type="GO" id="GO:0016020">
    <property type="term" value="C:membrane"/>
    <property type="evidence" value="ECO:0007669"/>
    <property type="project" value="InterPro"/>
</dbReference>
<dbReference type="EMBL" id="JAKMUU010000001">
    <property type="protein sequence ID" value="MCZ9306431.1"/>
    <property type="molecule type" value="Genomic_DNA"/>
</dbReference>
<dbReference type="PROSITE" id="PS50893">
    <property type="entry name" value="ABC_TRANSPORTER_2"/>
    <property type="match status" value="1"/>
</dbReference>
<gene>
    <name evidence="6" type="ORF">L8V01_02890</name>
    <name evidence="7" type="ORF">RAE13_06180</name>
</gene>
<evidence type="ECO:0000313" key="6">
    <source>
        <dbReference type="EMBL" id="MCZ9306431.1"/>
    </source>
</evidence>
<comment type="similarity">
    <text evidence="1">Belongs to the ABC transporter superfamily.</text>
</comment>
<dbReference type="Pfam" id="PF00005">
    <property type="entry name" value="ABC_tran"/>
    <property type="match status" value="1"/>
</dbReference>
<evidence type="ECO:0000256" key="2">
    <source>
        <dbReference type="ARBA" id="ARBA00022448"/>
    </source>
</evidence>
<comment type="caution">
    <text evidence="6">The sequence shown here is derived from an EMBL/GenBank/DDBJ whole genome shotgun (WGS) entry which is preliminary data.</text>
</comment>
<evidence type="ECO:0000256" key="4">
    <source>
        <dbReference type="ARBA" id="ARBA00022840"/>
    </source>
</evidence>
<dbReference type="AlphaFoldDB" id="A0A9X3M8Z4"/>
<dbReference type="InterPro" id="IPR027417">
    <property type="entry name" value="P-loop_NTPase"/>
</dbReference>
<keyword evidence="2" id="KW-0813">Transport</keyword>
<dbReference type="GO" id="GO:0016887">
    <property type="term" value="F:ATP hydrolysis activity"/>
    <property type="evidence" value="ECO:0007669"/>
    <property type="project" value="InterPro"/>
</dbReference>
<accession>A0A9X3M8Z4</accession>
<dbReference type="InterPro" id="IPR050683">
    <property type="entry name" value="Bact_Polysacc_Export_ATP-bd"/>
</dbReference>
<dbReference type="Gene3D" id="3.40.50.300">
    <property type="entry name" value="P-loop containing nucleotide triphosphate hydrolases"/>
    <property type="match status" value="1"/>
</dbReference>
<evidence type="ECO:0000313" key="8">
    <source>
        <dbReference type="Proteomes" id="UP001146430"/>
    </source>
</evidence>
<dbReference type="Proteomes" id="UP001185631">
    <property type="component" value="Unassembled WGS sequence"/>
</dbReference>
<reference evidence="6" key="1">
    <citation type="submission" date="2022-02" db="EMBL/GenBank/DDBJ databases">
        <title>Corynebacterium sp. from urogenital microbiome.</title>
        <authorList>
            <person name="Cappelli E.A."/>
            <person name="Ribeiro T.G."/>
            <person name="Peixe L."/>
        </authorList>
    </citation>
    <scope>NUCLEOTIDE SEQUENCE</scope>
    <source>
        <strain evidence="6">C8Ua_181</strain>
    </source>
</reference>
<evidence type="ECO:0000313" key="9">
    <source>
        <dbReference type="Proteomes" id="UP001185631"/>
    </source>
</evidence>
<evidence type="ECO:0000256" key="3">
    <source>
        <dbReference type="ARBA" id="ARBA00022741"/>
    </source>
</evidence>
<sequence>MSNKATVVARKLGKSYFVSKNGSNVGLFRSRMREVRALESASFVAHSGESIGILGKNGSGKSTLIRLMAGSESPTRGEVYVSAKPTMLGVSAALQRQMSGRDNTKLGLLAMGLQPDEVKELLPSVIEWADLEDAIDRPLKTYSSGMTARLKFAIATSVKREILLIDEALSTGDSTFAAKAKERMNDFLDTAGTVFLVSHGATTIQEHCSRAIWLHEGEMIADGPAQQVAKSYRVWGNRAATGKHEEADAIIEKMRSKFEEPKIIFDDEAERALNKASAQKSK</sequence>
<dbReference type="SMART" id="SM00382">
    <property type="entry name" value="AAA"/>
    <property type="match status" value="1"/>
</dbReference>
<dbReference type="GO" id="GO:0005524">
    <property type="term" value="F:ATP binding"/>
    <property type="evidence" value="ECO:0007669"/>
    <property type="project" value="UniProtKB-KW"/>
</dbReference>
<keyword evidence="9" id="KW-1185">Reference proteome</keyword>
<feature type="domain" description="ABC transporter" evidence="5">
    <location>
        <begin position="22"/>
        <end position="241"/>
    </location>
</feature>
<dbReference type="InterPro" id="IPR003439">
    <property type="entry name" value="ABC_transporter-like_ATP-bd"/>
</dbReference>
<dbReference type="EMBL" id="JAVBID010000006">
    <property type="protein sequence ID" value="MDV2424000.1"/>
    <property type="molecule type" value="Genomic_DNA"/>
</dbReference>
<proteinExistence type="inferred from homology"/>
<evidence type="ECO:0000256" key="1">
    <source>
        <dbReference type="ARBA" id="ARBA00005417"/>
    </source>
</evidence>
<dbReference type="GO" id="GO:0140359">
    <property type="term" value="F:ABC-type transporter activity"/>
    <property type="evidence" value="ECO:0007669"/>
    <property type="project" value="InterPro"/>
</dbReference>
<name>A0A9X3M8Z4_9CORY</name>
<dbReference type="RefSeq" id="WP_269945640.1">
    <property type="nucleotide sequence ID" value="NZ_JAKMUU010000001.1"/>
</dbReference>
<dbReference type="Proteomes" id="UP001146430">
    <property type="component" value="Unassembled WGS sequence"/>
</dbReference>
<protein>
    <submittedName>
        <fullName evidence="6">ABC transporter ATP-binding protein</fullName>
    </submittedName>
</protein>
<reference evidence="7 9" key="2">
    <citation type="submission" date="2023-08" db="EMBL/GenBank/DDBJ databases">
        <title>Genomic characterization of the C. tuberculostearicum species complex, a ubiquitous member of the human skin microbiome.</title>
        <authorList>
            <person name="Ahmed N."/>
            <person name="Deming C."/>
            <person name="Conlan S."/>
            <person name="Segre J."/>
        </authorList>
    </citation>
    <scope>NUCLEOTIDE SEQUENCE [LARGE SCALE GENOMIC DNA]</scope>
    <source>
        <strain evidence="7 9">CTNIH19</strain>
    </source>
</reference>
<dbReference type="PANTHER" id="PTHR46743:SF2">
    <property type="entry name" value="TEICHOIC ACIDS EXPORT ATP-BINDING PROTEIN TAGH"/>
    <property type="match status" value="1"/>
</dbReference>